<name>A0ACB7ZYY1_9AGAM</name>
<protein>
    <submittedName>
        <fullName evidence="1">Uncharacterized protein</fullName>
    </submittedName>
</protein>
<keyword evidence="2" id="KW-1185">Reference proteome</keyword>
<gene>
    <name evidence="1" type="ORF">BJ138DRAFT_1163712</name>
</gene>
<evidence type="ECO:0000313" key="1">
    <source>
        <dbReference type="EMBL" id="KAH7905978.1"/>
    </source>
</evidence>
<accession>A0ACB7ZYY1</accession>
<dbReference type="Proteomes" id="UP000790377">
    <property type="component" value="Unassembled WGS sequence"/>
</dbReference>
<sequence length="298" mass="33625">MQQKIKPYRCPRRLHIIAPPQNAVHTSNIMMHSDQAWINFNAPLLWRDEMSGDLDPRLLEDDLTVLDEDMADKIPQSQLDYTSNWVCNPPGIAPSCDLAIVPSAHPSLYNPPPKSRQMGGVQGMPPGLFETRLPPNAHQISPQSTLPQVLPVPSRIPPHFSSPSFAPHNFPQPCQSRQETNQTPAYKCEWISTDGQICDMHFASDQNSVFRHLEGRHQVSRVGTSLCRWGSCRVSPNRGCIPRCWSRPRGYASCGAVSRRQSTPVKLVGTMCRGRGTSHRHPKQHPHRYIRRHSSYTP</sequence>
<comment type="caution">
    <text evidence="1">The sequence shown here is derived from an EMBL/GenBank/DDBJ whole genome shotgun (WGS) entry which is preliminary data.</text>
</comment>
<reference evidence="1" key="1">
    <citation type="journal article" date="2021" name="New Phytol.">
        <title>Evolutionary innovations through gain and loss of genes in the ectomycorrhizal Boletales.</title>
        <authorList>
            <person name="Wu G."/>
            <person name="Miyauchi S."/>
            <person name="Morin E."/>
            <person name="Kuo A."/>
            <person name="Drula E."/>
            <person name="Varga T."/>
            <person name="Kohler A."/>
            <person name="Feng B."/>
            <person name="Cao Y."/>
            <person name="Lipzen A."/>
            <person name="Daum C."/>
            <person name="Hundley H."/>
            <person name="Pangilinan J."/>
            <person name="Johnson J."/>
            <person name="Barry K."/>
            <person name="LaButti K."/>
            <person name="Ng V."/>
            <person name="Ahrendt S."/>
            <person name="Min B."/>
            <person name="Choi I.G."/>
            <person name="Park H."/>
            <person name="Plett J.M."/>
            <person name="Magnuson J."/>
            <person name="Spatafora J.W."/>
            <person name="Nagy L.G."/>
            <person name="Henrissat B."/>
            <person name="Grigoriev I.V."/>
            <person name="Yang Z.L."/>
            <person name="Xu J."/>
            <person name="Martin F.M."/>
        </authorList>
    </citation>
    <scope>NUCLEOTIDE SEQUENCE</scope>
    <source>
        <strain evidence="1">ATCC 28755</strain>
    </source>
</reference>
<evidence type="ECO:0000313" key="2">
    <source>
        <dbReference type="Proteomes" id="UP000790377"/>
    </source>
</evidence>
<proteinExistence type="predicted"/>
<organism evidence="1 2">
    <name type="scientific">Hygrophoropsis aurantiaca</name>
    <dbReference type="NCBI Taxonomy" id="72124"/>
    <lineage>
        <taxon>Eukaryota</taxon>
        <taxon>Fungi</taxon>
        <taxon>Dikarya</taxon>
        <taxon>Basidiomycota</taxon>
        <taxon>Agaricomycotina</taxon>
        <taxon>Agaricomycetes</taxon>
        <taxon>Agaricomycetidae</taxon>
        <taxon>Boletales</taxon>
        <taxon>Coniophorineae</taxon>
        <taxon>Hygrophoropsidaceae</taxon>
        <taxon>Hygrophoropsis</taxon>
    </lineage>
</organism>
<dbReference type="EMBL" id="MU268090">
    <property type="protein sequence ID" value="KAH7905978.1"/>
    <property type="molecule type" value="Genomic_DNA"/>
</dbReference>